<sequence length="183" mass="22005">MEIVEDRVFYHIYRKVSWNPYSMWELGHTYFIGKERNPFIKYYDLTDCVYNQNDNQSLISAIRHYQIYVREQIFEEVRKEFFPNMPSRFKGLWVIEEDIKTLNYWWKVFGESGTIIKLILNGKIHRGNEQYLQLTGREADFIRQQAFKYWSGSKGLNPNEVVFEGFAKVYEIVNPQKIFKGGV</sequence>
<organism evidence="1 2">
    <name type="scientific">Metabacillus fastidiosus</name>
    <dbReference type="NCBI Taxonomy" id="1458"/>
    <lineage>
        <taxon>Bacteria</taxon>
        <taxon>Bacillati</taxon>
        <taxon>Bacillota</taxon>
        <taxon>Bacilli</taxon>
        <taxon>Bacillales</taxon>
        <taxon>Bacillaceae</taxon>
        <taxon>Metabacillus</taxon>
    </lineage>
</organism>
<dbReference type="Proteomes" id="UP001342826">
    <property type="component" value="Unassembled WGS sequence"/>
</dbReference>
<dbReference type="InterPro" id="IPR018840">
    <property type="entry name" value="DUF2441"/>
</dbReference>
<dbReference type="SUPFAM" id="SSF56399">
    <property type="entry name" value="ADP-ribosylation"/>
    <property type="match status" value="1"/>
</dbReference>
<name>A0ABU6P1L4_9BACI</name>
<dbReference type="Pfam" id="PF10386">
    <property type="entry name" value="DUF2441"/>
    <property type="match status" value="1"/>
</dbReference>
<dbReference type="RefSeq" id="WP_328015686.1">
    <property type="nucleotide sequence ID" value="NZ_JARTFS010000013.1"/>
</dbReference>
<protein>
    <submittedName>
        <fullName evidence="1">DUF2441 domain-containing protein</fullName>
    </submittedName>
</protein>
<evidence type="ECO:0000313" key="1">
    <source>
        <dbReference type="EMBL" id="MED4403252.1"/>
    </source>
</evidence>
<proteinExistence type="predicted"/>
<evidence type="ECO:0000313" key="2">
    <source>
        <dbReference type="Proteomes" id="UP001342826"/>
    </source>
</evidence>
<gene>
    <name evidence="1" type="ORF">P9271_18240</name>
</gene>
<dbReference type="Gene3D" id="3.20.170.10">
    <property type="entry name" value="ADP-ribosylation domain"/>
    <property type="match status" value="1"/>
</dbReference>
<comment type="caution">
    <text evidence="1">The sequence shown here is derived from an EMBL/GenBank/DDBJ whole genome shotgun (WGS) entry which is preliminary data.</text>
</comment>
<dbReference type="EMBL" id="JARTFS010000013">
    <property type="protein sequence ID" value="MED4403252.1"/>
    <property type="molecule type" value="Genomic_DNA"/>
</dbReference>
<reference evidence="1 2" key="1">
    <citation type="submission" date="2023-03" db="EMBL/GenBank/DDBJ databases">
        <title>Bacillus Genome Sequencing.</title>
        <authorList>
            <person name="Dunlap C."/>
        </authorList>
    </citation>
    <scope>NUCLEOTIDE SEQUENCE [LARGE SCALE GENOMIC DNA]</scope>
    <source>
        <strain evidence="1 2">NRS-1717</strain>
    </source>
</reference>
<accession>A0ABU6P1L4</accession>
<keyword evidence="2" id="KW-1185">Reference proteome</keyword>